<dbReference type="Proteomes" id="UP001224775">
    <property type="component" value="Unassembled WGS sequence"/>
</dbReference>
<reference evidence="3" key="1">
    <citation type="submission" date="2023-06" db="EMBL/GenBank/DDBJ databases">
        <title>Survivors Of The Sea: Transcriptome response of Skeletonema marinoi to long-term dormancy.</title>
        <authorList>
            <person name="Pinder M.I.M."/>
            <person name="Kourtchenko O."/>
            <person name="Robertson E.K."/>
            <person name="Larsson T."/>
            <person name="Maumus F."/>
            <person name="Osuna-Cruz C.M."/>
            <person name="Vancaester E."/>
            <person name="Stenow R."/>
            <person name="Vandepoele K."/>
            <person name="Ploug H."/>
            <person name="Bruchert V."/>
            <person name="Godhe A."/>
            <person name="Topel M."/>
        </authorList>
    </citation>
    <scope>NUCLEOTIDE SEQUENCE</scope>
    <source>
        <strain evidence="3">R05AC</strain>
    </source>
</reference>
<feature type="chain" id="PRO_5042124261" evidence="2">
    <location>
        <begin position="22"/>
        <end position="287"/>
    </location>
</feature>
<keyword evidence="4" id="KW-1185">Reference proteome</keyword>
<keyword evidence="1" id="KW-0175">Coiled coil</keyword>
<comment type="caution">
    <text evidence="3">The sequence shown here is derived from an EMBL/GenBank/DDBJ whole genome shotgun (WGS) entry which is preliminary data.</text>
</comment>
<keyword evidence="2" id="KW-0732">Signal</keyword>
<feature type="coiled-coil region" evidence="1">
    <location>
        <begin position="176"/>
        <end position="214"/>
    </location>
</feature>
<evidence type="ECO:0000256" key="1">
    <source>
        <dbReference type="SAM" id="Coils"/>
    </source>
</evidence>
<dbReference type="AlphaFoldDB" id="A0AAD9DFS2"/>
<gene>
    <name evidence="3" type="ORF">QTG54_005102</name>
</gene>
<organism evidence="3 4">
    <name type="scientific">Skeletonema marinoi</name>
    <dbReference type="NCBI Taxonomy" id="267567"/>
    <lineage>
        <taxon>Eukaryota</taxon>
        <taxon>Sar</taxon>
        <taxon>Stramenopiles</taxon>
        <taxon>Ochrophyta</taxon>
        <taxon>Bacillariophyta</taxon>
        <taxon>Coscinodiscophyceae</taxon>
        <taxon>Thalassiosirophycidae</taxon>
        <taxon>Thalassiosirales</taxon>
        <taxon>Skeletonemataceae</taxon>
        <taxon>Skeletonema</taxon>
        <taxon>Skeletonema marinoi-dohrnii complex</taxon>
    </lineage>
</organism>
<evidence type="ECO:0000313" key="3">
    <source>
        <dbReference type="EMBL" id="KAK1744569.1"/>
    </source>
</evidence>
<sequence>MTSDKLTTLALLLLSCQLTQAFLPSWLPGVVPTSPDLNRYTAEVTSSTFDCRFNIGLPGHGAVFPINDLQFRLCKGAGTNEERVALPGTDGPRPHLSSGPHRISTVTEGSYISMDGVQSVPLIRGAWELIWRADSHCGFLICGFNLEKDVRRNENGAVLPKGNIYVTFPVWSKNGLEDEQTIKKNMEEKYKQHENEVEDQLKKYNEENNLLKKAMHFRNAVQADVDKDNAFAYLRDDVPSVEDVMEIGPSLQLVKTGTIWAKMGSFNSNTHTLLGSAVIRANDDVPV</sequence>
<protein>
    <submittedName>
        <fullName evidence="3">Uncharacterized protein</fullName>
    </submittedName>
</protein>
<feature type="signal peptide" evidence="2">
    <location>
        <begin position="1"/>
        <end position="21"/>
    </location>
</feature>
<proteinExistence type="predicted"/>
<evidence type="ECO:0000313" key="4">
    <source>
        <dbReference type="Proteomes" id="UP001224775"/>
    </source>
</evidence>
<evidence type="ECO:0000256" key="2">
    <source>
        <dbReference type="SAM" id="SignalP"/>
    </source>
</evidence>
<dbReference type="EMBL" id="JATAAI010000007">
    <property type="protein sequence ID" value="KAK1744569.1"/>
    <property type="molecule type" value="Genomic_DNA"/>
</dbReference>
<accession>A0AAD9DFS2</accession>
<dbReference type="PROSITE" id="PS51257">
    <property type="entry name" value="PROKAR_LIPOPROTEIN"/>
    <property type="match status" value="1"/>
</dbReference>
<name>A0AAD9DFS2_9STRA</name>